<dbReference type="InterPro" id="IPR052988">
    <property type="entry name" value="Oryzine_lactonohydrolase"/>
</dbReference>
<sequence>MDLFSSFFSPSFAPNVEPATTCLQAHDAVIGSLPASHSNVNAVAVNQNLAVIPGNWESGDLTSPLYDIVPDEPCVANALSQVKKSDFIAFDSSFLDIIGPEAKLERIQAFPSNAQNVHEAPVYLPETNELLYSDTSLAGVLFALNIDTHKIRNITLHPPLQNINGATPHPNGLVYIATNGGPVRGIFSLNTTSGQTTPLLNNYRGRHLNSPNDLIFSSSASHLYFTDPTYGSDQSWPGVQAPELPNAIYRFDLKTKNLVALSNSVIGKPNGLALSRDERTLYVADSSSTTFQLADQRAVFAFSLTRLGLLENPRMIHQIESGWPDGLRVTHRGYLLVAVAGGVDVLNPKTGQLLGKINAPDDWIFNLEPVTRGNGKGEGIWLLTGKNYIYKVTVKERGVERGGLVEGVQKVLGRLIIPSI</sequence>
<comment type="caution">
    <text evidence="2">The sequence shown here is derived from an EMBL/GenBank/DDBJ whole genome shotgun (WGS) entry which is preliminary data.</text>
</comment>
<evidence type="ECO:0000259" key="1">
    <source>
        <dbReference type="Pfam" id="PF08450"/>
    </source>
</evidence>
<dbReference type="InterPro" id="IPR011042">
    <property type="entry name" value="6-blade_b-propeller_TolB-like"/>
</dbReference>
<dbReference type="PANTHER" id="PTHR47064:SF2">
    <property type="entry name" value="SMP-30_GLUCONOLACTONASE_LRE-LIKE REGION DOMAIN-CONTAINING PROTEIN-RELATED"/>
    <property type="match status" value="1"/>
</dbReference>
<name>A0AAI8YS60_9PEZI</name>
<dbReference type="Proteomes" id="UP001296104">
    <property type="component" value="Unassembled WGS sequence"/>
</dbReference>
<proteinExistence type="predicted"/>
<feature type="domain" description="SMP-30/Gluconolactonase/LRE-like region" evidence="1">
    <location>
        <begin position="119"/>
        <end position="363"/>
    </location>
</feature>
<dbReference type="Gene3D" id="2.120.10.30">
    <property type="entry name" value="TolB, C-terminal domain"/>
    <property type="match status" value="1"/>
</dbReference>
<protein>
    <recommendedName>
        <fullName evidence="1">SMP-30/Gluconolactonase/LRE-like region domain-containing protein</fullName>
    </recommendedName>
</protein>
<keyword evidence="3" id="KW-1185">Reference proteome</keyword>
<dbReference type="EMBL" id="CAVMBE010000003">
    <property type="protein sequence ID" value="CAK3809746.1"/>
    <property type="molecule type" value="Genomic_DNA"/>
</dbReference>
<dbReference type="PANTHER" id="PTHR47064">
    <property type="entry name" value="PUTATIVE (AFU_ORTHOLOGUE AFUA_1G08990)-RELATED"/>
    <property type="match status" value="1"/>
</dbReference>
<dbReference type="Pfam" id="PF08450">
    <property type="entry name" value="SGL"/>
    <property type="match status" value="1"/>
</dbReference>
<gene>
    <name evidence="2" type="ORF">LECACI_7A001002</name>
</gene>
<dbReference type="SUPFAM" id="SSF63829">
    <property type="entry name" value="Calcium-dependent phosphotriesterase"/>
    <property type="match status" value="1"/>
</dbReference>
<dbReference type="AlphaFoldDB" id="A0AAI8YS60"/>
<dbReference type="InterPro" id="IPR013658">
    <property type="entry name" value="SGL"/>
</dbReference>
<evidence type="ECO:0000313" key="3">
    <source>
        <dbReference type="Proteomes" id="UP001296104"/>
    </source>
</evidence>
<organism evidence="2 3">
    <name type="scientific">Lecanosticta acicola</name>
    <dbReference type="NCBI Taxonomy" id="111012"/>
    <lineage>
        <taxon>Eukaryota</taxon>
        <taxon>Fungi</taxon>
        <taxon>Dikarya</taxon>
        <taxon>Ascomycota</taxon>
        <taxon>Pezizomycotina</taxon>
        <taxon>Dothideomycetes</taxon>
        <taxon>Dothideomycetidae</taxon>
        <taxon>Mycosphaerellales</taxon>
        <taxon>Mycosphaerellaceae</taxon>
        <taxon>Lecanosticta</taxon>
    </lineage>
</organism>
<accession>A0AAI8YS60</accession>
<evidence type="ECO:0000313" key="2">
    <source>
        <dbReference type="EMBL" id="CAK3809746.1"/>
    </source>
</evidence>
<reference evidence="2" key="1">
    <citation type="submission" date="2023-11" db="EMBL/GenBank/DDBJ databases">
        <authorList>
            <person name="Alioto T."/>
            <person name="Alioto T."/>
            <person name="Gomez Garrido J."/>
        </authorList>
    </citation>
    <scope>NUCLEOTIDE SEQUENCE</scope>
</reference>